<sequence>MNKHRSGQSVPIKWMNAAIIAFEEAYDRELNLDEKVAICANSRQAVRAHFADETGEKASF</sequence>
<accession>A0A0F9AD16</accession>
<proteinExistence type="predicted"/>
<organism evidence="1">
    <name type="scientific">marine sediment metagenome</name>
    <dbReference type="NCBI Taxonomy" id="412755"/>
    <lineage>
        <taxon>unclassified sequences</taxon>
        <taxon>metagenomes</taxon>
        <taxon>ecological metagenomes</taxon>
    </lineage>
</organism>
<gene>
    <name evidence="1" type="ORF">LCGC14_2585660</name>
</gene>
<dbReference type="AlphaFoldDB" id="A0A0F9AD16"/>
<protein>
    <submittedName>
        <fullName evidence="1">Uncharacterized protein</fullName>
    </submittedName>
</protein>
<reference evidence="1" key="1">
    <citation type="journal article" date="2015" name="Nature">
        <title>Complex archaea that bridge the gap between prokaryotes and eukaryotes.</title>
        <authorList>
            <person name="Spang A."/>
            <person name="Saw J.H."/>
            <person name="Jorgensen S.L."/>
            <person name="Zaremba-Niedzwiedzka K."/>
            <person name="Martijn J."/>
            <person name="Lind A.E."/>
            <person name="van Eijk R."/>
            <person name="Schleper C."/>
            <person name="Guy L."/>
            <person name="Ettema T.J."/>
        </authorList>
    </citation>
    <scope>NUCLEOTIDE SEQUENCE</scope>
</reference>
<name>A0A0F9AD16_9ZZZZ</name>
<evidence type="ECO:0000313" key="1">
    <source>
        <dbReference type="EMBL" id="KKL07474.1"/>
    </source>
</evidence>
<comment type="caution">
    <text evidence="1">The sequence shown here is derived from an EMBL/GenBank/DDBJ whole genome shotgun (WGS) entry which is preliminary data.</text>
</comment>
<dbReference type="EMBL" id="LAZR01043277">
    <property type="protein sequence ID" value="KKL07474.1"/>
    <property type="molecule type" value="Genomic_DNA"/>
</dbReference>